<dbReference type="InterPro" id="IPR001437">
    <property type="entry name" value="Tscrpt_elong_fac_GreA/B_C"/>
</dbReference>
<dbReference type="GeneID" id="61168962"/>
<dbReference type="InterPro" id="IPR018151">
    <property type="entry name" value="TF_GreA/GreB_CS"/>
</dbReference>
<evidence type="ECO:0000256" key="8">
    <source>
        <dbReference type="HAMAP-Rule" id="MF_00105"/>
    </source>
</evidence>
<dbReference type="PANTHER" id="PTHR30437:SF4">
    <property type="entry name" value="TRANSCRIPTION ELONGATION FACTOR GREA"/>
    <property type="match status" value="1"/>
</dbReference>
<protein>
    <recommendedName>
        <fullName evidence="2 8">Transcription elongation factor GreA</fullName>
    </recommendedName>
    <alternativeName>
        <fullName evidence="7 8">Transcript cleavage factor GreA</fullName>
    </alternativeName>
</protein>
<evidence type="ECO:0000313" key="11">
    <source>
        <dbReference type="EMBL" id="MCU9967949.1"/>
    </source>
</evidence>
<dbReference type="PANTHER" id="PTHR30437">
    <property type="entry name" value="TRANSCRIPTION ELONGATION FACTOR GREA"/>
    <property type="match status" value="1"/>
</dbReference>
<keyword evidence="14" id="KW-0648">Protein biosynthesis</keyword>
<feature type="domain" description="Transcription elongation factor GreA/GreB C-terminal" evidence="9">
    <location>
        <begin position="84"/>
        <end position="157"/>
    </location>
</feature>
<name>A0A2J9KN36_9ACTO</name>
<dbReference type="Proteomes" id="UP000582487">
    <property type="component" value="Unassembled WGS sequence"/>
</dbReference>
<comment type="caution">
    <text evidence="14">The sequence shown here is derived from an EMBL/GenBank/DDBJ whole genome shotgun (WGS) entry which is preliminary data.</text>
</comment>
<reference evidence="11 20" key="2">
    <citation type="submission" date="2019-08" db="EMBL/GenBank/DDBJ databases">
        <title>Comparison of rpoB and gyrB Sequences from Mobiluncus Species and Development of a Multiplex PCR Method for Clinical Detection of Mobiluncus curtisii and Mobiluncus mulieris.</title>
        <authorList>
            <person name="Yang L."/>
            <person name="Shen Y."/>
            <person name="Xu G."/>
            <person name="Shu L.-B."/>
            <person name="Hu J."/>
            <person name="Zhang R."/>
            <person name="Wang Y."/>
            <person name="Zhou H.-W."/>
            <person name="Zhang X."/>
        </authorList>
    </citation>
    <scope>NUCLEOTIDE SEQUENCE [LARGE SCALE GENOMIC DNA]</scope>
    <source>
        <strain evidence="11 20">M26</strain>
    </source>
</reference>
<dbReference type="GO" id="GO:0003746">
    <property type="term" value="F:translation elongation factor activity"/>
    <property type="evidence" value="ECO:0007669"/>
    <property type="project" value="UniProtKB-KW"/>
</dbReference>
<gene>
    <name evidence="8 15" type="primary">greA</name>
    <name evidence="11" type="ORF">FYZ43_00625</name>
    <name evidence="13" type="ORF">HHJ74_05980</name>
    <name evidence="14" type="ORF">HHJ77_03055</name>
    <name evidence="12" type="ORF">HHJ78_00420</name>
    <name evidence="15" type="ORF">NCTC11819_00961</name>
</gene>
<evidence type="ECO:0000313" key="18">
    <source>
        <dbReference type="Proteomes" id="UP000578252"/>
    </source>
</evidence>
<dbReference type="SUPFAM" id="SSF46557">
    <property type="entry name" value="GreA transcript cleavage protein, N-terminal domain"/>
    <property type="match status" value="1"/>
</dbReference>
<comment type="similarity">
    <text evidence="1 8">Belongs to the GreA/GreB family.</text>
</comment>
<dbReference type="EMBL" id="JABCUR010000001">
    <property type="protein sequence ID" value="NMW64041.1"/>
    <property type="molecule type" value="Genomic_DNA"/>
</dbReference>
<keyword evidence="5 8" id="KW-0804">Transcription</keyword>
<evidence type="ECO:0000313" key="19">
    <source>
        <dbReference type="Proteomes" id="UP000582487"/>
    </source>
</evidence>
<evidence type="ECO:0000256" key="3">
    <source>
        <dbReference type="ARBA" id="ARBA00023015"/>
    </source>
</evidence>
<sequence length="161" mass="17645">MSEAGKKKWMTQAAFDRLQSELDERSGSIRAEITKKIDLARREGDLKENGGYHAARDEQAHNETRILELQEILKHAEVGEATDDGTISPGCVVEAKVGKRKIRFLLGSRVADEGMDIDVFSPDAPLGAALLGHREGDQVEYLAPTGKKIQVEVLSVSVFEG</sequence>
<evidence type="ECO:0000256" key="6">
    <source>
        <dbReference type="ARBA" id="ARBA00024916"/>
    </source>
</evidence>
<evidence type="ECO:0000259" key="9">
    <source>
        <dbReference type="Pfam" id="PF01272"/>
    </source>
</evidence>
<dbReference type="Gene3D" id="3.10.50.30">
    <property type="entry name" value="Transcription elongation factor, GreA/GreB, C-terminal domain"/>
    <property type="match status" value="1"/>
</dbReference>
<evidence type="ECO:0000313" key="14">
    <source>
        <dbReference type="EMBL" id="NMX02937.1"/>
    </source>
</evidence>
<dbReference type="RefSeq" id="WP_004013625.1">
    <property type="nucleotide sequence ID" value="NZ_CAMPNB010000016.1"/>
</dbReference>
<dbReference type="PIRSF" id="PIRSF006092">
    <property type="entry name" value="GreA_GreB"/>
    <property type="match status" value="1"/>
</dbReference>
<evidence type="ECO:0000256" key="2">
    <source>
        <dbReference type="ARBA" id="ARBA00013729"/>
    </source>
</evidence>
<dbReference type="GO" id="GO:0006354">
    <property type="term" value="P:DNA-templated transcription elongation"/>
    <property type="evidence" value="ECO:0007669"/>
    <property type="project" value="TreeGrafter"/>
</dbReference>
<reference evidence="17 18" key="3">
    <citation type="submission" date="2020-04" db="EMBL/GenBank/DDBJ databases">
        <title>Antimicrobial susceptibility and clonality of vaginal-derived multi-drug resistant Mobiluncus isolates in China.</title>
        <authorList>
            <person name="Zhang X."/>
        </authorList>
    </citation>
    <scope>NUCLEOTIDE SEQUENCE [LARGE SCALE GENOMIC DNA]</scope>
    <source>
        <strain evidence="14 17">12</strain>
        <strain evidence="12 18">13</strain>
        <strain evidence="13 19">7</strain>
    </source>
</reference>
<dbReference type="Proteomes" id="UP000578252">
    <property type="component" value="Unassembled WGS sequence"/>
</dbReference>
<dbReference type="EMBL" id="JABCUV010000005">
    <property type="protein sequence ID" value="NMW93246.1"/>
    <property type="molecule type" value="Genomic_DNA"/>
</dbReference>
<dbReference type="InterPro" id="IPR023459">
    <property type="entry name" value="Tscrpt_elong_fac_GreA/B_fam"/>
</dbReference>
<dbReference type="PROSITE" id="PS00829">
    <property type="entry name" value="GREAB_1"/>
    <property type="match status" value="1"/>
</dbReference>
<dbReference type="EMBL" id="UGGQ01000006">
    <property type="protein sequence ID" value="STO16394.1"/>
    <property type="molecule type" value="Genomic_DNA"/>
</dbReference>
<dbReference type="OrthoDB" id="9797227at2"/>
<evidence type="ECO:0000256" key="1">
    <source>
        <dbReference type="ARBA" id="ARBA00008213"/>
    </source>
</evidence>
<dbReference type="Pfam" id="PF03449">
    <property type="entry name" value="GreA_GreB_N"/>
    <property type="match status" value="1"/>
</dbReference>
<dbReference type="InterPro" id="IPR022691">
    <property type="entry name" value="Tscrpt_elong_fac_GreA/B_N"/>
</dbReference>
<dbReference type="Gene3D" id="1.10.287.180">
    <property type="entry name" value="Transcription elongation factor, GreA/GreB, N-terminal domain"/>
    <property type="match status" value="1"/>
</dbReference>
<dbReference type="GO" id="GO:0003677">
    <property type="term" value="F:DNA binding"/>
    <property type="evidence" value="ECO:0007669"/>
    <property type="project" value="UniProtKB-UniRule"/>
</dbReference>
<proteinExistence type="inferred from homology"/>
<dbReference type="EMBL" id="VSZY01000001">
    <property type="protein sequence ID" value="MCU9967949.1"/>
    <property type="molecule type" value="Genomic_DNA"/>
</dbReference>
<evidence type="ECO:0000313" key="13">
    <source>
        <dbReference type="EMBL" id="NMW93246.1"/>
    </source>
</evidence>
<reference evidence="15 16" key="1">
    <citation type="submission" date="2018-06" db="EMBL/GenBank/DDBJ databases">
        <authorList>
            <consortium name="Pathogen Informatics"/>
            <person name="Doyle S."/>
        </authorList>
    </citation>
    <scope>NUCLEOTIDE SEQUENCE [LARGE SCALE GENOMIC DNA]</scope>
    <source>
        <strain evidence="15 16">NCTC11819</strain>
    </source>
</reference>
<evidence type="ECO:0000256" key="7">
    <source>
        <dbReference type="ARBA" id="ARBA00030776"/>
    </source>
</evidence>
<dbReference type="FunFam" id="1.10.287.180:FF:000001">
    <property type="entry name" value="Transcription elongation factor GreA"/>
    <property type="match status" value="1"/>
</dbReference>
<feature type="domain" description="Transcription elongation factor GreA/GreB N-terminal" evidence="10">
    <location>
        <begin position="9"/>
        <end position="78"/>
    </location>
</feature>
<evidence type="ECO:0000313" key="20">
    <source>
        <dbReference type="Proteomes" id="UP001209486"/>
    </source>
</evidence>
<dbReference type="HAMAP" id="MF_00105">
    <property type="entry name" value="GreA_GreB"/>
    <property type="match status" value="1"/>
</dbReference>
<dbReference type="GO" id="GO:0032784">
    <property type="term" value="P:regulation of DNA-templated transcription elongation"/>
    <property type="evidence" value="ECO:0007669"/>
    <property type="project" value="UniProtKB-UniRule"/>
</dbReference>
<dbReference type="Proteomes" id="UP000255284">
    <property type="component" value="Unassembled WGS sequence"/>
</dbReference>
<accession>A0A2J9KN36</accession>
<dbReference type="AlphaFoldDB" id="A0A2J9KN36"/>
<evidence type="ECO:0000256" key="4">
    <source>
        <dbReference type="ARBA" id="ARBA00023125"/>
    </source>
</evidence>
<keyword evidence="3 8" id="KW-0805">Transcription regulation</keyword>
<dbReference type="InterPro" id="IPR036805">
    <property type="entry name" value="Tscrpt_elong_fac_GreA/B_N_sf"/>
</dbReference>
<comment type="function">
    <text evidence="6 8">Necessary for efficient RNA polymerase transcription elongation past template-encoded arresting sites. The arresting sites in DNA have the property of trapping a certain fraction of elongating RNA polymerases that pass through, resulting in locked ternary complexes. Cleavage of the nascent transcript by cleavage factors such as GreA or GreB allows the resumption of elongation from the new 3'terminus. GreA releases sequences of 2 to 3 nucleotides.</text>
</comment>
<dbReference type="InterPro" id="IPR036953">
    <property type="entry name" value="GreA/GreB_C_sf"/>
</dbReference>
<keyword evidence="14" id="KW-0251">Elongation factor</keyword>
<evidence type="ECO:0000313" key="16">
    <source>
        <dbReference type="Proteomes" id="UP000255284"/>
    </source>
</evidence>
<evidence type="ECO:0000256" key="5">
    <source>
        <dbReference type="ARBA" id="ARBA00023163"/>
    </source>
</evidence>
<dbReference type="Proteomes" id="UP000575397">
    <property type="component" value="Unassembled WGS sequence"/>
</dbReference>
<dbReference type="InterPro" id="IPR028624">
    <property type="entry name" value="Tscrpt_elong_fac_GreA/B"/>
</dbReference>
<evidence type="ECO:0000313" key="15">
    <source>
        <dbReference type="EMBL" id="STO16394.1"/>
    </source>
</evidence>
<dbReference type="EMBL" id="JABCUS010000005">
    <property type="protein sequence ID" value="NMX02937.1"/>
    <property type="molecule type" value="Genomic_DNA"/>
</dbReference>
<organism evidence="14 17">
    <name type="scientific">Mobiluncus mulieris</name>
    <dbReference type="NCBI Taxonomy" id="2052"/>
    <lineage>
        <taxon>Bacteria</taxon>
        <taxon>Bacillati</taxon>
        <taxon>Actinomycetota</taxon>
        <taxon>Actinomycetes</taxon>
        <taxon>Actinomycetales</taxon>
        <taxon>Actinomycetaceae</taxon>
        <taxon>Mobiluncus</taxon>
    </lineage>
</organism>
<dbReference type="Pfam" id="PF01272">
    <property type="entry name" value="GreA_GreB"/>
    <property type="match status" value="1"/>
</dbReference>
<evidence type="ECO:0000313" key="17">
    <source>
        <dbReference type="Proteomes" id="UP000575397"/>
    </source>
</evidence>
<dbReference type="SUPFAM" id="SSF54534">
    <property type="entry name" value="FKBP-like"/>
    <property type="match status" value="1"/>
</dbReference>
<dbReference type="Proteomes" id="UP001209486">
    <property type="component" value="Unassembled WGS sequence"/>
</dbReference>
<evidence type="ECO:0000313" key="12">
    <source>
        <dbReference type="EMBL" id="NMW64041.1"/>
    </source>
</evidence>
<keyword evidence="4 8" id="KW-0238">DNA-binding</keyword>
<dbReference type="GO" id="GO:0070063">
    <property type="term" value="F:RNA polymerase binding"/>
    <property type="evidence" value="ECO:0007669"/>
    <property type="project" value="InterPro"/>
</dbReference>
<evidence type="ECO:0000259" key="10">
    <source>
        <dbReference type="Pfam" id="PF03449"/>
    </source>
</evidence>